<reference evidence="2 3" key="1">
    <citation type="submission" date="2023-01" db="EMBL/GenBank/DDBJ databases">
        <authorList>
            <person name="Whitehead M."/>
        </authorList>
    </citation>
    <scope>NUCLEOTIDE SEQUENCE [LARGE SCALE GENOMIC DNA]</scope>
</reference>
<evidence type="ECO:0000313" key="3">
    <source>
        <dbReference type="Proteomes" id="UP001160148"/>
    </source>
</evidence>
<dbReference type="GO" id="GO:0003676">
    <property type="term" value="F:nucleic acid binding"/>
    <property type="evidence" value="ECO:0007669"/>
    <property type="project" value="InterPro"/>
</dbReference>
<dbReference type="Gene3D" id="1.10.10.1450">
    <property type="match status" value="1"/>
</dbReference>
<proteinExistence type="predicted"/>
<dbReference type="InterPro" id="IPR041426">
    <property type="entry name" value="Mos1_HTH"/>
</dbReference>
<organism evidence="2 3">
    <name type="scientific">Macrosiphum euphorbiae</name>
    <name type="common">potato aphid</name>
    <dbReference type="NCBI Taxonomy" id="13131"/>
    <lineage>
        <taxon>Eukaryota</taxon>
        <taxon>Metazoa</taxon>
        <taxon>Ecdysozoa</taxon>
        <taxon>Arthropoda</taxon>
        <taxon>Hexapoda</taxon>
        <taxon>Insecta</taxon>
        <taxon>Pterygota</taxon>
        <taxon>Neoptera</taxon>
        <taxon>Paraneoptera</taxon>
        <taxon>Hemiptera</taxon>
        <taxon>Sternorrhyncha</taxon>
        <taxon>Aphidomorpha</taxon>
        <taxon>Aphidoidea</taxon>
        <taxon>Aphididae</taxon>
        <taxon>Macrosiphini</taxon>
        <taxon>Macrosiphum</taxon>
    </lineage>
</organism>
<evidence type="ECO:0000313" key="2">
    <source>
        <dbReference type="EMBL" id="CAI6372141.1"/>
    </source>
</evidence>
<dbReference type="Proteomes" id="UP001160148">
    <property type="component" value="Unassembled WGS sequence"/>
</dbReference>
<dbReference type="InterPro" id="IPR001888">
    <property type="entry name" value="Transposase_1"/>
</dbReference>
<protein>
    <recommendedName>
        <fullName evidence="1">Mos1 transposase HTH domain-containing protein</fullName>
    </recommendedName>
</protein>
<keyword evidence="3" id="KW-1185">Reference proteome</keyword>
<feature type="domain" description="Mos1 transposase HTH" evidence="1">
    <location>
        <begin position="10"/>
        <end position="58"/>
    </location>
</feature>
<dbReference type="InterPro" id="IPR036397">
    <property type="entry name" value="RNaseH_sf"/>
</dbReference>
<dbReference type="PANTHER" id="PTHR46060:SF1">
    <property type="entry name" value="MARINER MOS1 TRANSPOSASE-LIKE PROTEIN"/>
    <property type="match status" value="1"/>
</dbReference>
<comment type="caution">
    <text evidence="2">The sequence shown here is derived from an EMBL/GenBank/DDBJ whole genome shotgun (WGS) entry which is preliminary data.</text>
</comment>
<dbReference type="AlphaFoldDB" id="A0AAV0XY34"/>
<dbReference type="Pfam" id="PF17906">
    <property type="entry name" value="HTH_48"/>
    <property type="match status" value="1"/>
</dbReference>
<dbReference type="Gene3D" id="3.30.420.10">
    <property type="entry name" value="Ribonuclease H-like superfamily/Ribonuclease H"/>
    <property type="match status" value="1"/>
</dbReference>
<gene>
    <name evidence="2" type="ORF">MEUPH1_LOCUS26057</name>
</gene>
<dbReference type="EMBL" id="CARXXK010001019">
    <property type="protein sequence ID" value="CAI6372141.1"/>
    <property type="molecule type" value="Genomic_DNA"/>
</dbReference>
<name>A0AAV0XY34_9HEMI</name>
<evidence type="ECO:0000259" key="1">
    <source>
        <dbReference type="Pfam" id="PF17906"/>
    </source>
</evidence>
<dbReference type="InterPro" id="IPR052709">
    <property type="entry name" value="Transposase-MT_Hybrid"/>
</dbReference>
<accession>A0AAV0XY34</accession>
<dbReference type="PANTHER" id="PTHR46060">
    <property type="entry name" value="MARINER MOS1 TRANSPOSASE-LIKE PROTEIN"/>
    <property type="match status" value="1"/>
</dbReference>
<sequence>MENQYLCCTKEEVRAVIRFFNFQNISPTEIHRKITEVYGPQVMSRKSVSVWCTKFNSGRESVEDEARSGRPISTSTAETIDAVEKLLRSDRRLKIREMATQLDLPKTTVHEIVHEKLNFRKVCARWVPKMLTADHKTKRLRISIEHLNRARNDESFLDHLITGDETWVHYSTPYNKRDSMTWKHPESPVPKKFKQTISSKKVMATVFWDAQGILLIEFLSKNETINADRYIETLKKLKEKIRLKRRGQLRSGNVKLLHENATPHSAGKTKAWLEKYKWEVLEHPPYSPDLAPSDFFLFGPLKKHLGGTHFQNEEEVMNAVTEYFDGKCAAYFRDGIFKLLHRWEKCINLNGDYVEK</sequence>
<dbReference type="Pfam" id="PF01359">
    <property type="entry name" value="Transposase_1"/>
    <property type="match status" value="1"/>
</dbReference>